<dbReference type="Pfam" id="PF17389">
    <property type="entry name" value="Bac_rhamnosid6H"/>
    <property type="match status" value="1"/>
</dbReference>
<feature type="domain" description="Alpha-L-rhamnosidase six-hairpin glycosidase" evidence="2">
    <location>
        <begin position="251"/>
        <end position="475"/>
    </location>
</feature>
<feature type="domain" description="Alpha-L-rhamnosidase C-terminal" evidence="3">
    <location>
        <begin position="587"/>
        <end position="648"/>
    </location>
</feature>
<dbReference type="InterPro" id="IPR008928">
    <property type="entry name" value="6-hairpin_glycosidase_sf"/>
</dbReference>
<dbReference type="Pfam" id="PF17390">
    <property type="entry name" value="Bac_rhamnosid_C"/>
    <property type="match status" value="1"/>
</dbReference>
<dbReference type="GO" id="GO:0005975">
    <property type="term" value="P:carbohydrate metabolic process"/>
    <property type="evidence" value="ECO:0007669"/>
    <property type="project" value="InterPro"/>
</dbReference>
<dbReference type="PANTHER" id="PTHR34987:SF6">
    <property type="entry name" value="ALPHA-L-RHAMNOSIDASE SIX-HAIRPIN GLYCOSIDASE DOMAIN-CONTAINING PROTEIN"/>
    <property type="match status" value="1"/>
</dbReference>
<gene>
    <name evidence="4" type="ORF">OE88DRAFT_1639855</name>
</gene>
<dbReference type="Gene3D" id="2.60.420.10">
    <property type="entry name" value="Maltose phosphorylase, domain 3"/>
    <property type="match status" value="1"/>
</dbReference>
<feature type="chain" id="PRO_5022700900" evidence="1">
    <location>
        <begin position="21"/>
        <end position="661"/>
    </location>
</feature>
<reference evidence="4 5" key="1">
    <citation type="journal article" date="2019" name="Nat. Ecol. Evol.">
        <title>Megaphylogeny resolves global patterns of mushroom evolution.</title>
        <authorList>
            <person name="Varga T."/>
            <person name="Krizsan K."/>
            <person name="Foldi C."/>
            <person name="Dima B."/>
            <person name="Sanchez-Garcia M."/>
            <person name="Sanchez-Ramirez S."/>
            <person name="Szollosi G.J."/>
            <person name="Szarkandi J.G."/>
            <person name="Papp V."/>
            <person name="Albert L."/>
            <person name="Andreopoulos W."/>
            <person name="Angelini C."/>
            <person name="Antonin V."/>
            <person name="Barry K.W."/>
            <person name="Bougher N.L."/>
            <person name="Buchanan P."/>
            <person name="Buyck B."/>
            <person name="Bense V."/>
            <person name="Catcheside P."/>
            <person name="Chovatia M."/>
            <person name="Cooper J."/>
            <person name="Damon W."/>
            <person name="Desjardin D."/>
            <person name="Finy P."/>
            <person name="Geml J."/>
            <person name="Haridas S."/>
            <person name="Hughes K."/>
            <person name="Justo A."/>
            <person name="Karasinski D."/>
            <person name="Kautmanova I."/>
            <person name="Kiss B."/>
            <person name="Kocsube S."/>
            <person name="Kotiranta H."/>
            <person name="LaButti K.M."/>
            <person name="Lechner B.E."/>
            <person name="Liimatainen K."/>
            <person name="Lipzen A."/>
            <person name="Lukacs Z."/>
            <person name="Mihaltcheva S."/>
            <person name="Morgado L.N."/>
            <person name="Niskanen T."/>
            <person name="Noordeloos M.E."/>
            <person name="Ohm R.A."/>
            <person name="Ortiz-Santana B."/>
            <person name="Ovrebo C."/>
            <person name="Racz N."/>
            <person name="Riley R."/>
            <person name="Savchenko A."/>
            <person name="Shiryaev A."/>
            <person name="Soop K."/>
            <person name="Spirin V."/>
            <person name="Szebenyi C."/>
            <person name="Tomsovsky M."/>
            <person name="Tulloss R.E."/>
            <person name="Uehling J."/>
            <person name="Grigoriev I.V."/>
            <person name="Vagvolgyi C."/>
            <person name="Papp T."/>
            <person name="Martin F.M."/>
            <person name="Miettinen O."/>
            <person name="Hibbett D.S."/>
            <person name="Nagy L.G."/>
        </authorList>
    </citation>
    <scope>NUCLEOTIDE SEQUENCE [LARGE SCALE GENOMIC DNA]</scope>
    <source>
        <strain evidence="4 5">OMC1185</strain>
    </source>
</reference>
<evidence type="ECO:0000259" key="3">
    <source>
        <dbReference type="Pfam" id="PF17390"/>
    </source>
</evidence>
<evidence type="ECO:0000259" key="2">
    <source>
        <dbReference type="Pfam" id="PF17389"/>
    </source>
</evidence>
<dbReference type="STRING" id="5364.A0A5C3MN58"/>
<dbReference type="OrthoDB" id="10036721at2759"/>
<dbReference type="Proteomes" id="UP000305948">
    <property type="component" value="Unassembled WGS sequence"/>
</dbReference>
<feature type="signal peptide" evidence="1">
    <location>
        <begin position="1"/>
        <end position="20"/>
    </location>
</feature>
<keyword evidence="5" id="KW-1185">Reference proteome</keyword>
<organism evidence="4 5">
    <name type="scientific">Heliocybe sulcata</name>
    <dbReference type="NCBI Taxonomy" id="5364"/>
    <lineage>
        <taxon>Eukaryota</taxon>
        <taxon>Fungi</taxon>
        <taxon>Dikarya</taxon>
        <taxon>Basidiomycota</taxon>
        <taxon>Agaricomycotina</taxon>
        <taxon>Agaricomycetes</taxon>
        <taxon>Gloeophyllales</taxon>
        <taxon>Gloeophyllaceae</taxon>
        <taxon>Heliocybe</taxon>
    </lineage>
</organism>
<dbReference type="InterPro" id="IPR035396">
    <property type="entry name" value="Bac_rhamnosid6H"/>
</dbReference>
<proteinExistence type="predicted"/>
<evidence type="ECO:0000313" key="4">
    <source>
        <dbReference type="EMBL" id="TFK45478.1"/>
    </source>
</evidence>
<evidence type="ECO:0000313" key="5">
    <source>
        <dbReference type="Proteomes" id="UP000305948"/>
    </source>
</evidence>
<protein>
    <submittedName>
        <fullName evidence="4">Glycoside hydrolase family 78 protein</fullName>
    </submittedName>
</protein>
<dbReference type="EMBL" id="ML213542">
    <property type="protein sequence ID" value="TFK45478.1"/>
    <property type="molecule type" value="Genomic_DNA"/>
</dbReference>
<dbReference type="AlphaFoldDB" id="A0A5C3MN58"/>
<evidence type="ECO:0000256" key="1">
    <source>
        <dbReference type="SAM" id="SignalP"/>
    </source>
</evidence>
<dbReference type="InterPro" id="IPR012341">
    <property type="entry name" value="6hp_glycosidase-like_sf"/>
</dbReference>
<accession>A0A5C3MN58</accession>
<sequence length="661" mass="70309">MGPCLRHLALLAGLATSCVARAPSGPWDVFNYAPASKTVYPARVYGVTGSVSGADGLVDGNAGQAVFSSNGSYVTLDFGKEVGGVVSLNVDNATSNSAFSLSFTESPLFISPTESDDTVYTCALENCDGVEAVPAPLTIGTFTQPIERLRGGFRYLTVVSNSEDFLAISNISVAITFAPHIDDLRNYTGYFYAKDPQYEDADFLTKLWYAGAYTVQTNTIAPDQGRGGPDIILPGWANNASLGPITGPALVDGAKRDRTVWPGDMGISTHTQLVSTYDLVSTKNSLIVMFSTQNATTGALNYSGPGINAQGSDTYISWTLIGAHNYFLYTGDLDLIQTVWTNYTKAVAFLSSHIDDTGLLNVTEEYSNDWARVGGTGHNSAANALMYQALPISKTYITAANLAGYMNDSDLQATYAANASAVKAAYNTLLWDDAAGMFRDNDTTTLHPQDGNSLAVLYNVTNSPSQNQAISDGLTQLWSDIGTLSPELSDTISPFVGGFELRAHFIAGNGERALDLIRKEWGYMLYTNISVQSTLLEGFTANGSLGYRATAGYDYDYSYTSHSHGWSTGPTPALTFHVLGLQITSPQGQTWSVAPLTSGLSAAAGGFETGLGWFGVNWTIADNEFRLELDTPEGTSGVVDVPGNGTVVLGGGRHVLTQVLP</sequence>
<dbReference type="PANTHER" id="PTHR34987">
    <property type="entry name" value="C, PUTATIVE (AFU_ORTHOLOGUE AFUA_3G02880)-RELATED"/>
    <property type="match status" value="1"/>
</dbReference>
<dbReference type="Gene3D" id="1.50.10.10">
    <property type="match status" value="1"/>
</dbReference>
<keyword evidence="4" id="KW-0378">Hydrolase</keyword>
<name>A0A5C3MN58_9AGAM</name>
<dbReference type="GO" id="GO:0016787">
    <property type="term" value="F:hydrolase activity"/>
    <property type="evidence" value="ECO:0007669"/>
    <property type="project" value="UniProtKB-KW"/>
</dbReference>
<keyword evidence="1" id="KW-0732">Signal</keyword>
<dbReference type="PROSITE" id="PS51257">
    <property type="entry name" value="PROKAR_LIPOPROTEIN"/>
    <property type="match status" value="1"/>
</dbReference>
<dbReference type="SUPFAM" id="SSF48208">
    <property type="entry name" value="Six-hairpin glycosidases"/>
    <property type="match status" value="1"/>
</dbReference>
<dbReference type="InterPro" id="IPR035398">
    <property type="entry name" value="Bac_rhamnosid_C"/>
</dbReference>